<dbReference type="Gene3D" id="1.20.1250.20">
    <property type="entry name" value="MFS general substrate transporter like domains"/>
    <property type="match status" value="1"/>
</dbReference>
<dbReference type="PANTHER" id="PTHR23537">
    <property type="match status" value="1"/>
</dbReference>
<dbReference type="EMBL" id="JAAIVB010000048">
    <property type="protein sequence ID" value="NEX62414.1"/>
    <property type="molecule type" value="Genomic_DNA"/>
</dbReference>
<comment type="caution">
    <text evidence="6">The sequence shown here is derived from an EMBL/GenBank/DDBJ whole genome shotgun (WGS) entry which is preliminary data.</text>
</comment>
<feature type="transmembrane region" description="Helical" evidence="4">
    <location>
        <begin position="253"/>
        <end position="273"/>
    </location>
</feature>
<protein>
    <submittedName>
        <fullName evidence="6">YbfB/YjiJ family MFS transporter</fullName>
    </submittedName>
</protein>
<feature type="transmembrane region" description="Helical" evidence="4">
    <location>
        <begin position="114"/>
        <end position="136"/>
    </location>
</feature>
<dbReference type="InterPro" id="IPR036259">
    <property type="entry name" value="MFS_trans_sf"/>
</dbReference>
<evidence type="ECO:0000313" key="6">
    <source>
        <dbReference type="EMBL" id="NEX62414.1"/>
    </source>
</evidence>
<dbReference type="PROSITE" id="PS50850">
    <property type="entry name" value="MFS"/>
    <property type="match status" value="1"/>
</dbReference>
<feature type="transmembrane region" description="Helical" evidence="4">
    <location>
        <begin position="85"/>
        <end position="102"/>
    </location>
</feature>
<feature type="transmembrane region" description="Helical" evidence="4">
    <location>
        <begin position="340"/>
        <end position="362"/>
    </location>
</feature>
<evidence type="ECO:0000313" key="7">
    <source>
        <dbReference type="Proteomes" id="UP000482155"/>
    </source>
</evidence>
<feature type="transmembrane region" description="Helical" evidence="4">
    <location>
        <begin position="18"/>
        <end position="37"/>
    </location>
</feature>
<dbReference type="GO" id="GO:0005886">
    <property type="term" value="C:plasma membrane"/>
    <property type="evidence" value="ECO:0007669"/>
    <property type="project" value="TreeGrafter"/>
</dbReference>
<keyword evidence="3 4" id="KW-0472">Membrane</keyword>
<name>A0A6B3SNN0_9BURK</name>
<dbReference type="RefSeq" id="WP_163964635.1">
    <property type="nucleotide sequence ID" value="NZ_JAAIVB010000048.1"/>
</dbReference>
<evidence type="ECO:0000256" key="2">
    <source>
        <dbReference type="ARBA" id="ARBA00022989"/>
    </source>
</evidence>
<feature type="transmembrane region" description="Helical" evidence="4">
    <location>
        <begin position="175"/>
        <end position="193"/>
    </location>
</feature>
<proteinExistence type="predicted"/>
<organism evidence="6 7">
    <name type="scientific">Noviherbaspirillum galbum</name>
    <dbReference type="NCBI Taxonomy" id="2709383"/>
    <lineage>
        <taxon>Bacteria</taxon>
        <taxon>Pseudomonadati</taxon>
        <taxon>Pseudomonadota</taxon>
        <taxon>Betaproteobacteria</taxon>
        <taxon>Burkholderiales</taxon>
        <taxon>Oxalobacteraceae</taxon>
        <taxon>Noviherbaspirillum</taxon>
    </lineage>
</organism>
<dbReference type="Pfam" id="PF06779">
    <property type="entry name" value="MFS_4"/>
    <property type="match status" value="1"/>
</dbReference>
<feature type="transmembrane region" description="Helical" evidence="4">
    <location>
        <begin position="49"/>
        <end position="73"/>
    </location>
</feature>
<evidence type="ECO:0000259" key="5">
    <source>
        <dbReference type="PROSITE" id="PS50850"/>
    </source>
</evidence>
<gene>
    <name evidence="6" type="ORF">G3574_15090</name>
</gene>
<keyword evidence="2 4" id="KW-1133">Transmembrane helix</keyword>
<evidence type="ECO:0000256" key="3">
    <source>
        <dbReference type="ARBA" id="ARBA00023136"/>
    </source>
</evidence>
<dbReference type="AlphaFoldDB" id="A0A6B3SNN0"/>
<feature type="transmembrane region" description="Helical" evidence="4">
    <location>
        <begin position="216"/>
        <end position="241"/>
    </location>
</feature>
<feature type="transmembrane region" description="Helical" evidence="4">
    <location>
        <begin position="148"/>
        <end position="169"/>
    </location>
</feature>
<dbReference type="PANTHER" id="PTHR23537:SF1">
    <property type="entry name" value="SUGAR TRANSPORTER"/>
    <property type="match status" value="1"/>
</dbReference>
<feature type="transmembrane region" description="Helical" evidence="4">
    <location>
        <begin position="368"/>
        <end position="389"/>
    </location>
</feature>
<keyword evidence="1 4" id="KW-0812">Transmembrane</keyword>
<dbReference type="SUPFAM" id="SSF103473">
    <property type="entry name" value="MFS general substrate transporter"/>
    <property type="match status" value="1"/>
</dbReference>
<evidence type="ECO:0000256" key="1">
    <source>
        <dbReference type="ARBA" id="ARBA00022692"/>
    </source>
</evidence>
<feature type="transmembrane region" description="Helical" evidence="4">
    <location>
        <begin position="310"/>
        <end position="328"/>
    </location>
</feature>
<sequence>MLRDHEQRGDRERQRRQVIFSGICALILTVGLARFAYTPMLPIMQREAGLSYLAGGWLATFNYMGYMAGALLAATTGEPRQKFQLYRAGLLIALASTAAMGMTENVALWAALRFVSGFSSIAGLLLASGLILNWLIRNGHQSELGMHFTGVGLGILISGVAVGTMAGSLSWDKQWLALGALGLAFFFPAWRWLPAPQPVQGGGAAKAGPPPLSRRWLGLLITAYFCAGFGFVIGATFIVAVVEKLPALAGKGAWVWVIVGAAGVPSSFFWDWVARRAGEIPALIMAFAVQAVSLIIPATTQSGFLNMTSAVLYGMTAVGIVSLTLSLIGRAYPGNPAKAMAGLTLSYGVAQITAPAMAGYIAAATGSYRGALLVATAVMIVGMALLHLLRRQAKQAISPVQA</sequence>
<dbReference type="InterPro" id="IPR020846">
    <property type="entry name" value="MFS_dom"/>
</dbReference>
<keyword evidence="7" id="KW-1185">Reference proteome</keyword>
<reference evidence="6 7" key="1">
    <citation type="submission" date="2020-02" db="EMBL/GenBank/DDBJ databases">
        <authorList>
            <person name="Kim M.K."/>
        </authorList>
    </citation>
    <scope>NUCLEOTIDE SEQUENCE [LARGE SCALE GENOMIC DNA]</scope>
    <source>
        <strain evidence="6 7">17J57-3</strain>
    </source>
</reference>
<dbReference type="InterPro" id="IPR010645">
    <property type="entry name" value="MFS_4"/>
</dbReference>
<dbReference type="Proteomes" id="UP000482155">
    <property type="component" value="Unassembled WGS sequence"/>
</dbReference>
<feature type="transmembrane region" description="Helical" evidence="4">
    <location>
        <begin position="280"/>
        <end position="298"/>
    </location>
</feature>
<accession>A0A6B3SNN0</accession>
<feature type="domain" description="Major facilitator superfamily (MFS) profile" evidence="5">
    <location>
        <begin position="17"/>
        <end position="394"/>
    </location>
</feature>
<evidence type="ECO:0000256" key="4">
    <source>
        <dbReference type="SAM" id="Phobius"/>
    </source>
</evidence>
<dbReference type="GO" id="GO:0022857">
    <property type="term" value="F:transmembrane transporter activity"/>
    <property type="evidence" value="ECO:0007669"/>
    <property type="project" value="InterPro"/>
</dbReference>